<evidence type="ECO:0000256" key="2">
    <source>
        <dbReference type="SAM" id="Phobius"/>
    </source>
</evidence>
<name>A0ABT9ZGQ5_9BACI</name>
<reference evidence="3 4" key="1">
    <citation type="submission" date="2023-07" db="EMBL/GenBank/DDBJ databases">
        <title>Genomic Encyclopedia of Type Strains, Phase IV (KMG-IV): sequencing the most valuable type-strain genomes for metagenomic binning, comparative biology and taxonomic classification.</title>
        <authorList>
            <person name="Goeker M."/>
        </authorList>
    </citation>
    <scope>NUCLEOTIDE SEQUENCE [LARGE SCALE GENOMIC DNA]</scope>
    <source>
        <strain evidence="3 4">DSM 29005</strain>
    </source>
</reference>
<proteinExistence type="predicted"/>
<dbReference type="EMBL" id="JAUSUD010000012">
    <property type="protein sequence ID" value="MDQ0231476.1"/>
    <property type="molecule type" value="Genomic_DNA"/>
</dbReference>
<keyword evidence="2" id="KW-0812">Transmembrane</keyword>
<sequence length="134" mass="14817">MTKGFLMVSIGIIGIIISLIFLLIQLLKTEPKIRKTEAEATSIRLTETTKASTSAQPTETMILHTNQHDESRGIIPEKQSIKLQPIPQLATARPKQQTKHVTTEETMLMNNDETAILGNPSSSSAVEETEILHK</sequence>
<gene>
    <name evidence="3" type="ORF">J2S19_002759</name>
</gene>
<protein>
    <submittedName>
        <fullName evidence="3">RND superfamily exporter protein</fullName>
    </submittedName>
</protein>
<organism evidence="3 4">
    <name type="scientific">Metabacillus malikii</name>
    <dbReference type="NCBI Taxonomy" id="1504265"/>
    <lineage>
        <taxon>Bacteria</taxon>
        <taxon>Bacillati</taxon>
        <taxon>Bacillota</taxon>
        <taxon>Bacilli</taxon>
        <taxon>Bacillales</taxon>
        <taxon>Bacillaceae</taxon>
        <taxon>Metabacillus</taxon>
    </lineage>
</organism>
<keyword evidence="2" id="KW-0472">Membrane</keyword>
<keyword evidence="4" id="KW-1185">Reference proteome</keyword>
<dbReference type="Proteomes" id="UP001234495">
    <property type="component" value="Unassembled WGS sequence"/>
</dbReference>
<accession>A0ABT9ZGQ5</accession>
<keyword evidence="2" id="KW-1133">Transmembrane helix</keyword>
<evidence type="ECO:0000313" key="4">
    <source>
        <dbReference type="Proteomes" id="UP001234495"/>
    </source>
</evidence>
<evidence type="ECO:0000313" key="3">
    <source>
        <dbReference type="EMBL" id="MDQ0231476.1"/>
    </source>
</evidence>
<feature type="transmembrane region" description="Helical" evidence="2">
    <location>
        <begin position="6"/>
        <end position="27"/>
    </location>
</feature>
<feature type="compositionally biased region" description="Polar residues" evidence="1">
    <location>
        <begin position="110"/>
        <end position="126"/>
    </location>
</feature>
<comment type="caution">
    <text evidence="3">The sequence shown here is derived from an EMBL/GenBank/DDBJ whole genome shotgun (WGS) entry which is preliminary data.</text>
</comment>
<feature type="region of interest" description="Disordered" evidence="1">
    <location>
        <begin position="110"/>
        <end position="134"/>
    </location>
</feature>
<dbReference type="RefSeq" id="WP_307342502.1">
    <property type="nucleotide sequence ID" value="NZ_JAUSUD010000012.1"/>
</dbReference>
<evidence type="ECO:0000256" key="1">
    <source>
        <dbReference type="SAM" id="MobiDB-lite"/>
    </source>
</evidence>